<proteinExistence type="predicted"/>
<accession>A0ABS1HKS4</accession>
<dbReference type="RefSeq" id="WP_200465510.1">
    <property type="nucleotide sequence ID" value="NZ_JAENRR010000030.1"/>
</dbReference>
<evidence type="ECO:0000313" key="3">
    <source>
        <dbReference type="Proteomes" id="UP000605676"/>
    </source>
</evidence>
<keyword evidence="3" id="KW-1185">Reference proteome</keyword>
<dbReference type="SUPFAM" id="SSF49785">
    <property type="entry name" value="Galactose-binding domain-like"/>
    <property type="match status" value="1"/>
</dbReference>
<evidence type="ECO:0000313" key="2">
    <source>
        <dbReference type="EMBL" id="MBK3518283.1"/>
    </source>
</evidence>
<organism evidence="2 3">
    <name type="scientific">Carboxylicivirga marina</name>
    <dbReference type="NCBI Taxonomy" id="2800988"/>
    <lineage>
        <taxon>Bacteria</taxon>
        <taxon>Pseudomonadati</taxon>
        <taxon>Bacteroidota</taxon>
        <taxon>Bacteroidia</taxon>
        <taxon>Marinilabiliales</taxon>
        <taxon>Marinilabiliaceae</taxon>
        <taxon>Carboxylicivirga</taxon>
    </lineage>
</organism>
<reference evidence="2 3" key="1">
    <citation type="submission" date="2021-01" db="EMBL/GenBank/DDBJ databases">
        <title>Carboxyliciviraga sp.nov., isolated from coastal sediments.</title>
        <authorList>
            <person name="Lu D."/>
            <person name="Zhang T."/>
        </authorList>
    </citation>
    <scope>NUCLEOTIDE SEQUENCE [LARGE SCALE GENOMIC DNA]</scope>
    <source>
        <strain evidence="2 3">N1Y132</strain>
    </source>
</reference>
<dbReference type="PROSITE" id="PS50022">
    <property type="entry name" value="FA58C_3"/>
    <property type="match status" value="1"/>
</dbReference>
<evidence type="ECO:0000259" key="1">
    <source>
        <dbReference type="PROSITE" id="PS50022"/>
    </source>
</evidence>
<dbReference type="InterPro" id="IPR008979">
    <property type="entry name" value="Galactose-bd-like_sf"/>
</dbReference>
<dbReference type="EMBL" id="JAENRR010000030">
    <property type="protein sequence ID" value="MBK3518283.1"/>
    <property type="molecule type" value="Genomic_DNA"/>
</dbReference>
<dbReference type="Proteomes" id="UP000605676">
    <property type="component" value="Unassembled WGS sequence"/>
</dbReference>
<protein>
    <submittedName>
        <fullName evidence="2">Discoidin domain-containing protein</fullName>
    </submittedName>
</protein>
<feature type="domain" description="F5/8 type C" evidence="1">
    <location>
        <begin position="399"/>
        <end position="551"/>
    </location>
</feature>
<name>A0ABS1HKS4_9BACT</name>
<sequence length="551" mass="61403">MIKYNQYQRQKSRLTQFITLSVFLLTIILNSCSPDENEPLFEENIPVKEDPVWNIYPEGQAALNVVLFKPVGEKVTNAMLEDISVMMNFCQAWFGEQMKLQGYGYKTFGLEKNQFGAVKIHVVQGYDNNGGSTGEVNSDVKQYFSENPGAEKSEHTLVLGTGGVGFAGLGKWAHAASSNYITEPIGLYLGDLELRKKAGGVYHELGHGLNLPHNSYKVSEMPNVSLMGYGNSTFSKNPEKVFLTKSSCAILNVNPLFNRTDNGINYYGQQPSTKLNKIIINKDAANGSITIDAEFESNIQVTNTYVGFDFVNEGASHPNDNYDEITYAEIPTILGEGTYTVQFEVPYEDLFNGYQSGNKDEAEISLNIVCENGIKKVISTRSYTTNTSTMVPNDDILYSWPPVFNLLDRSAWTAQANSQTSEEDKSPNMLDGDYSTFWHSKWPYNIANNGAHEIIINMGSITDIKGVYLYSRRENNAQFRPKHIIVQTSADATTWAEQSNYTVESIAAAKEISIEFDQNVAVQYVKILVDEIYTDATNGAENLIICELSVL</sequence>
<comment type="caution">
    <text evidence="2">The sequence shown here is derived from an EMBL/GenBank/DDBJ whole genome shotgun (WGS) entry which is preliminary data.</text>
</comment>
<dbReference type="Pfam" id="PF00754">
    <property type="entry name" value="F5_F8_type_C"/>
    <property type="match status" value="1"/>
</dbReference>
<dbReference type="Gene3D" id="2.60.120.260">
    <property type="entry name" value="Galactose-binding domain-like"/>
    <property type="match status" value="1"/>
</dbReference>
<dbReference type="InterPro" id="IPR000421">
    <property type="entry name" value="FA58C"/>
</dbReference>
<gene>
    <name evidence="2" type="ORF">JIV24_13140</name>
</gene>